<evidence type="ECO:0000256" key="4">
    <source>
        <dbReference type="ARBA" id="ARBA00023014"/>
    </source>
</evidence>
<evidence type="ECO:0000256" key="3">
    <source>
        <dbReference type="ARBA" id="ARBA00023004"/>
    </source>
</evidence>
<protein>
    <recommendedName>
        <fullName evidence="8">4Fe-4S ferredoxin-type domain-containing protein</fullName>
    </recommendedName>
</protein>
<gene>
    <name evidence="7" type="ORF">LCGC14_1027690</name>
</gene>
<keyword evidence="3" id="KW-0408">Iron</keyword>
<proteinExistence type="predicted"/>
<comment type="caution">
    <text evidence="7">The sequence shown here is derived from an EMBL/GenBank/DDBJ whole genome shotgun (WGS) entry which is preliminary data.</text>
</comment>
<dbReference type="PROSITE" id="PS00198">
    <property type="entry name" value="4FE4S_FER_1"/>
    <property type="match status" value="1"/>
</dbReference>
<dbReference type="PROSITE" id="PS51379">
    <property type="entry name" value="4FE4S_FER_2"/>
    <property type="match status" value="1"/>
</dbReference>
<evidence type="ECO:0000259" key="5">
    <source>
        <dbReference type="PROSITE" id="PS51379"/>
    </source>
</evidence>
<dbReference type="GO" id="GO:0051539">
    <property type="term" value="F:4 iron, 4 sulfur cluster binding"/>
    <property type="evidence" value="ECO:0007669"/>
    <property type="project" value="UniProtKB-KW"/>
</dbReference>
<evidence type="ECO:0000256" key="1">
    <source>
        <dbReference type="ARBA" id="ARBA00022485"/>
    </source>
</evidence>
<name>A0A0F9N070_9ZZZZ</name>
<feature type="domain" description="4Fe-4S ferredoxin-type" evidence="5">
    <location>
        <begin position="46"/>
        <end position="75"/>
    </location>
</feature>
<keyword evidence="2" id="KW-0479">Metal-binding</keyword>
<dbReference type="InterPro" id="IPR017896">
    <property type="entry name" value="4Fe4S_Fe-S-bd"/>
</dbReference>
<evidence type="ECO:0000259" key="6">
    <source>
        <dbReference type="PROSITE" id="PS51656"/>
    </source>
</evidence>
<evidence type="ECO:0008006" key="8">
    <source>
        <dbReference type="Google" id="ProtNLM"/>
    </source>
</evidence>
<reference evidence="7" key="1">
    <citation type="journal article" date="2015" name="Nature">
        <title>Complex archaea that bridge the gap between prokaryotes and eukaryotes.</title>
        <authorList>
            <person name="Spang A."/>
            <person name="Saw J.H."/>
            <person name="Jorgensen S.L."/>
            <person name="Zaremba-Niedzwiedzka K."/>
            <person name="Martijn J."/>
            <person name="Lind A.E."/>
            <person name="van Eijk R."/>
            <person name="Schleper C."/>
            <person name="Guy L."/>
            <person name="Ettema T.J."/>
        </authorList>
    </citation>
    <scope>NUCLEOTIDE SEQUENCE</scope>
</reference>
<dbReference type="PROSITE" id="PS51656">
    <property type="entry name" value="4FE4S"/>
    <property type="match status" value="1"/>
</dbReference>
<keyword evidence="1" id="KW-0004">4Fe-4S</keyword>
<sequence>MAFALDLLKGKVKVDDCTPLLETKYKTKYEKLKELLGSEEGKEKELKIDVDNELCDGCGICVTSCPVNPRYCPPSLSGKAPDYPPDPHQLFQVKNGKCELLNLKYCRRLEGEGQARECRVCESYCPRDAIKIDYI</sequence>
<evidence type="ECO:0000313" key="7">
    <source>
        <dbReference type="EMBL" id="KKN11319.1"/>
    </source>
</evidence>
<dbReference type="EMBL" id="LAZR01004147">
    <property type="protein sequence ID" value="KKN11319.1"/>
    <property type="molecule type" value="Genomic_DNA"/>
</dbReference>
<feature type="domain" description="4Fe-4S" evidence="6">
    <location>
        <begin position="1"/>
        <end position="34"/>
    </location>
</feature>
<evidence type="ECO:0000256" key="2">
    <source>
        <dbReference type="ARBA" id="ARBA00022723"/>
    </source>
</evidence>
<dbReference type="InterPro" id="IPR007202">
    <property type="entry name" value="4Fe-4S_dom"/>
</dbReference>
<dbReference type="InterPro" id="IPR017900">
    <property type="entry name" value="4Fe4S_Fe_S_CS"/>
</dbReference>
<organism evidence="7">
    <name type="scientific">marine sediment metagenome</name>
    <dbReference type="NCBI Taxonomy" id="412755"/>
    <lineage>
        <taxon>unclassified sequences</taxon>
        <taxon>metagenomes</taxon>
        <taxon>ecological metagenomes</taxon>
    </lineage>
</organism>
<dbReference type="GO" id="GO:0046872">
    <property type="term" value="F:metal ion binding"/>
    <property type="evidence" value="ECO:0007669"/>
    <property type="project" value="UniProtKB-KW"/>
</dbReference>
<dbReference type="SUPFAM" id="SSF54862">
    <property type="entry name" value="4Fe-4S ferredoxins"/>
    <property type="match status" value="1"/>
</dbReference>
<dbReference type="AlphaFoldDB" id="A0A0F9N070"/>
<keyword evidence="4" id="KW-0411">Iron-sulfur</keyword>
<dbReference type="Pfam" id="PF00037">
    <property type="entry name" value="Fer4"/>
    <property type="match status" value="1"/>
</dbReference>
<accession>A0A0F9N070</accession>
<dbReference type="Gene3D" id="3.30.70.20">
    <property type="match status" value="1"/>
</dbReference>